<gene>
    <name evidence="2" type="ORF">SAMN05444164_0729</name>
</gene>
<evidence type="ECO:0000313" key="2">
    <source>
        <dbReference type="EMBL" id="SEB98642.1"/>
    </source>
</evidence>
<accession>A0A1H4NVE0</accession>
<evidence type="ECO:0000256" key="1">
    <source>
        <dbReference type="SAM" id="MobiDB-lite"/>
    </source>
</evidence>
<dbReference type="Proteomes" id="UP000198992">
    <property type="component" value="Unassembled WGS sequence"/>
</dbReference>
<dbReference type="EMBL" id="FNTH01000001">
    <property type="protein sequence ID" value="SEB98642.1"/>
    <property type="molecule type" value="Genomic_DNA"/>
</dbReference>
<name>A0A1H4NVE0_9BRAD</name>
<sequence>MARGRPAFKPTKAQRTKVEEWIACGMSQDECARVLGISTPTLVKSFPEEIATGVAKKRAEVVGMLFKQAKKGNATCIKKLEEMTRVSAAAQAIADLGNAGVEVPAAPRAPEKVGKKAERKAAAERVAASGAFQPPEPPKIGLVIDNTAVNE</sequence>
<evidence type="ECO:0008006" key="4">
    <source>
        <dbReference type="Google" id="ProtNLM"/>
    </source>
</evidence>
<feature type="region of interest" description="Disordered" evidence="1">
    <location>
        <begin position="125"/>
        <end position="151"/>
    </location>
</feature>
<dbReference type="AlphaFoldDB" id="A0A1H4NVE0"/>
<proteinExistence type="predicted"/>
<evidence type="ECO:0000313" key="3">
    <source>
        <dbReference type="Proteomes" id="UP000198992"/>
    </source>
</evidence>
<organism evidence="2 3">
    <name type="scientific">Bradyrhizobium erythrophlei</name>
    <dbReference type="NCBI Taxonomy" id="1437360"/>
    <lineage>
        <taxon>Bacteria</taxon>
        <taxon>Pseudomonadati</taxon>
        <taxon>Pseudomonadota</taxon>
        <taxon>Alphaproteobacteria</taxon>
        <taxon>Hyphomicrobiales</taxon>
        <taxon>Nitrobacteraceae</taxon>
        <taxon>Bradyrhizobium</taxon>
    </lineage>
</organism>
<protein>
    <recommendedName>
        <fullName evidence="4">Helix-turn-helix domain-containing protein</fullName>
    </recommendedName>
</protein>
<reference evidence="2 3" key="1">
    <citation type="submission" date="2016-10" db="EMBL/GenBank/DDBJ databases">
        <authorList>
            <person name="de Groot N.N."/>
        </authorList>
    </citation>
    <scope>NUCLEOTIDE SEQUENCE [LARGE SCALE GENOMIC DNA]</scope>
    <source>
        <strain evidence="2 3">MT12</strain>
    </source>
</reference>
<dbReference type="OrthoDB" id="6039124at2"/>
<dbReference type="RefSeq" id="WP_092114318.1">
    <property type="nucleotide sequence ID" value="NZ_FNTH01000001.1"/>
</dbReference>